<dbReference type="OrthoDB" id="9775513at2"/>
<evidence type="ECO:0000259" key="11">
    <source>
        <dbReference type="Pfam" id="PF25994"/>
    </source>
</evidence>
<keyword evidence="14" id="KW-1185">Reference proteome</keyword>
<dbReference type="InterPro" id="IPR011053">
    <property type="entry name" value="Single_hybrid_motif"/>
</dbReference>
<dbReference type="GO" id="GO:0015031">
    <property type="term" value="P:protein transport"/>
    <property type="evidence" value="ECO:0007669"/>
    <property type="project" value="InterPro"/>
</dbReference>
<proteinExistence type="inferred from homology"/>
<keyword evidence="7 9" id="KW-1133">Transmembrane helix</keyword>
<feature type="domain" description="AprE-like beta-barrel" evidence="12">
    <location>
        <begin position="330"/>
        <end position="419"/>
    </location>
</feature>
<feature type="coiled-coil region" evidence="10">
    <location>
        <begin position="159"/>
        <end position="186"/>
    </location>
</feature>
<name>A0A2R5FCR5_9PROT</name>
<keyword evidence="5 9" id="KW-0997">Cell inner membrane</keyword>
<dbReference type="PANTHER" id="PTHR30386:SF17">
    <property type="entry name" value="ALKALINE PROTEASE SECRETION PROTEIN APRE"/>
    <property type="match status" value="1"/>
</dbReference>
<keyword evidence="10" id="KW-0175">Coiled coil</keyword>
<feature type="domain" description="AprE-like long alpha-helical hairpin" evidence="11">
    <location>
        <begin position="99"/>
        <end position="287"/>
    </location>
</feature>
<dbReference type="InterPro" id="IPR050739">
    <property type="entry name" value="MFP"/>
</dbReference>
<keyword evidence="3 9" id="KW-0813">Transport</keyword>
<dbReference type="EMBL" id="BDOQ01000024">
    <property type="protein sequence ID" value="GBG15986.1"/>
    <property type="molecule type" value="Genomic_DNA"/>
</dbReference>
<dbReference type="PRINTS" id="PR01490">
    <property type="entry name" value="RTXTOXIND"/>
</dbReference>
<dbReference type="InterPro" id="IPR058982">
    <property type="entry name" value="Beta-barrel_AprE"/>
</dbReference>
<evidence type="ECO:0000313" key="14">
    <source>
        <dbReference type="Proteomes" id="UP000245081"/>
    </source>
</evidence>
<accession>A0A2R5FCR5</accession>
<evidence type="ECO:0000256" key="2">
    <source>
        <dbReference type="ARBA" id="ARBA00009477"/>
    </source>
</evidence>
<evidence type="ECO:0000256" key="9">
    <source>
        <dbReference type="RuleBase" id="RU365093"/>
    </source>
</evidence>
<dbReference type="InterPro" id="IPR058781">
    <property type="entry name" value="HH_AprE-like"/>
</dbReference>
<sequence length="443" mass="48765">MSEATTAAHPGYPDPRKQARQAIVWGMGLIAVLFGGLGSWVAFAPLHGAVVAPGQVKVESSRKTVQHLEGGLVSEILVKEGDLVKAGQPLIVLESTQVDAQYNMLRDQLDAELAHAARLTAEKNSAARITYPEELLKRNQETKVADSMRNETRIFETRRETLNGEIGLLRNQIAEVQGEITHLNAQVAASNKSIGYLNDELAANETLAKKGFVSAPKVLQLKRGLSDEEDKQGEYSANIARAKQKSAELQLRIASLKDEYAKQASDELKKSQDQVFDLQERLRVPEDAMKRQTITAPVEGRVVDLKVHTIGGVIAAREPLMDIVPQQSGLIVESKVKVDDIDDLQMGMGAEVRLSAFKQRITPLVKGKVVYISADSLVDETTHVPYYKMHVQVDAASLKEAGNNVGLYPGMPAEVYVITQERTALEYLLQPITDTLRRAFREP</sequence>
<comment type="subcellular location">
    <subcellularLocation>
        <location evidence="1 9">Cell inner membrane</location>
        <topology evidence="1 9">Single-pass membrane protein</topology>
    </subcellularLocation>
</comment>
<dbReference type="Pfam" id="PF25994">
    <property type="entry name" value="HH_AprE"/>
    <property type="match status" value="1"/>
</dbReference>
<evidence type="ECO:0000313" key="13">
    <source>
        <dbReference type="EMBL" id="GBG15986.1"/>
    </source>
</evidence>
<dbReference type="Pfam" id="PF26002">
    <property type="entry name" value="Beta-barrel_AprE"/>
    <property type="match status" value="1"/>
</dbReference>
<evidence type="ECO:0000256" key="3">
    <source>
        <dbReference type="ARBA" id="ARBA00022448"/>
    </source>
</evidence>
<organism evidence="13 14">
    <name type="scientific">Novimethylophilus kurashikiensis</name>
    <dbReference type="NCBI Taxonomy" id="1825523"/>
    <lineage>
        <taxon>Bacteria</taxon>
        <taxon>Pseudomonadati</taxon>
        <taxon>Pseudomonadota</taxon>
        <taxon>Betaproteobacteria</taxon>
        <taxon>Nitrosomonadales</taxon>
        <taxon>Methylophilaceae</taxon>
        <taxon>Novimethylophilus</taxon>
    </lineage>
</organism>
<feature type="transmembrane region" description="Helical" evidence="9">
    <location>
        <begin position="22"/>
        <end position="43"/>
    </location>
</feature>
<evidence type="ECO:0000256" key="5">
    <source>
        <dbReference type="ARBA" id="ARBA00022519"/>
    </source>
</evidence>
<reference evidence="13 14" key="1">
    <citation type="journal article" date="2018" name="Environ. Microbiol.">
        <title>Isolation and genomic characterization of Novimethylophilus kurashikiensis gen. nov. sp. nov., a new lanthanide-dependent methylotrophic species of Methylophilaceae.</title>
        <authorList>
            <person name="Lv H."/>
            <person name="Sahin N."/>
            <person name="Tani A."/>
        </authorList>
    </citation>
    <scope>NUCLEOTIDE SEQUENCE [LARGE SCALE GENOMIC DNA]</scope>
    <source>
        <strain evidence="13 14">La2-4</strain>
    </source>
</reference>
<protein>
    <recommendedName>
        <fullName evidence="9">Membrane fusion protein (MFP) family protein</fullName>
    </recommendedName>
</protein>
<dbReference type="Gene3D" id="2.40.50.100">
    <property type="match status" value="1"/>
</dbReference>
<evidence type="ECO:0000256" key="7">
    <source>
        <dbReference type="ARBA" id="ARBA00022989"/>
    </source>
</evidence>
<keyword evidence="4 9" id="KW-1003">Cell membrane</keyword>
<evidence type="ECO:0000256" key="4">
    <source>
        <dbReference type="ARBA" id="ARBA00022475"/>
    </source>
</evidence>
<dbReference type="RefSeq" id="WP_109017131.1">
    <property type="nucleotide sequence ID" value="NZ_BDOQ01000024.1"/>
</dbReference>
<dbReference type="GO" id="GO:0005886">
    <property type="term" value="C:plasma membrane"/>
    <property type="evidence" value="ECO:0007669"/>
    <property type="project" value="UniProtKB-SubCell"/>
</dbReference>
<evidence type="ECO:0000256" key="8">
    <source>
        <dbReference type="ARBA" id="ARBA00023136"/>
    </source>
</evidence>
<dbReference type="InterPro" id="IPR010129">
    <property type="entry name" value="T1SS_HlyD"/>
</dbReference>
<comment type="similarity">
    <text evidence="2 9">Belongs to the membrane fusion protein (MFP) (TC 8.A.1) family.</text>
</comment>
<evidence type="ECO:0000256" key="10">
    <source>
        <dbReference type="SAM" id="Coils"/>
    </source>
</evidence>
<evidence type="ECO:0000256" key="6">
    <source>
        <dbReference type="ARBA" id="ARBA00022692"/>
    </source>
</evidence>
<comment type="caution">
    <text evidence="13">The sequence shown here is derived from an EMBL/GenBank/DDBJ whole genome shotgun (WGS) entry which is preliminary data.</text>
</comment>
<evidence type="ECO:0000259" key="12">
    <source>
        <dbReference type="Pfam" id="PF26002"/>
    </source>
</evidence>
<dbReference type="PANTHER" id="PTHR30386">
    <property type="entry name" value="MEMBRANE FUSION SUBUNIT OF EMRAB-TOLC MULTIDRUG EFFLUX PUMP"/>
    <property type="match status" value="1"/>
</dbReference>
<dbReference type="Proteomes" id="UP000245081">
    <property type="component" value="Unassembled WGS sequence"/>
</dbReference>
<keyword evidence="6 9" id="KW-0812">Transmembrane</keyword>
<dbReference type="Gene3D" id="2.40.30.170">
    <property type="match status" value="1"/>
</dbReference>
<dbReference type="AlphaFoldDB" id="A0A2R5FCR5"/>
<gene>
    <name evidence="13" type="ORF">NMK_3609</name>
</gene>
<dbReference type="SUPFAM" id="SSF51230">
    <property type="entry name" value="Single hybrid motif"/>
    <property type="match status" value="1"/>
</dbReference>
<keyword evidence="8 9" id="KW-0472">Membrane</keyword>
<feature type="coiled-coil region" evidence="10">
    <location>
        <begin position="225"/>
        <end position="281"/>
    </location>
</feature>
<evidence type="ECO:0000256" key="1">
    <source>
        <dbReference type="ARBA" id="ARBA00004377"/>
    </source>
</evidence>
<dbReference type="NCBIfam" id="TIGR01843">
    <property type="entry name" value="type_I_hlyD"/>
    <property type="match status" value="1"/>
</dbReference>